<feature type="compositionally biased region" description="Gly residues" evidence="1">
    <location>
        <begin position="85"/>
        <end position="94"/>
    </location>
</feature>
<accession>A0AAV5F2Y8</accession>
<keyword evidence="3" id="KW-1185">Reference proteome</keyword>
<sequence length="121" mass="13451">MLRGLGRPERRRAGQFICTLQSFILDSIEMVGVEPIRDMTRFDEDGNTQTWMESSLPLVREGRRGTGSRGRRLWRGKEGVGWGGGEVRGGGGWRGKVREGRLSDVGSSETNRLDATGLRTD</sequence>
<dbReference type="EMBL" id="BQKI01000081">
    <property type="protein sequence ID" value="GJN29224.1"/>
    <property type="molecule type" value="Genomic_DNA"/>
</dbReference>
<evidence type="ECO:0000313" key="3">
    <source>
        <dbReference type="Proteomes" id="UP001054889"/>
    </source>
</evidence>
<name>A0AAV5F2Y8_ELECO</name>
<evidence type="ECO:0000256" key="1">
    <source>
        <dbReference type="SAM" id="MobiDB-lite"/>
    </source>
</evidence>
<dbReference type="AlphaFoldDB" id="A0AAV5F2Y8"/>
<evidence type="ECO:0000313" key="2">
    <source>
        <dbReference type="EMBL" id="GJN29224.1"/>
    </source>
</evidence>
<organism evidence="2 3">
    <name type="scientific">Eleusine coracana subsp. coracana</name>
    <dbReference type="NCBI Taxonomy" id="191504"/>
    <lineage>
        <taxon>Eukaryota</taxon>
        <taxon>Viridiplantae</taxon>
        <taxon>Streptophyta</taxon>
        <taxon>Embryophyta</taxon>
        <taxon>Tracheophyta</taxon>
        <taxon>Spermatophyta</taxon>
        <taxon>Magnoliopsida</taxon>
        <taxon>Liliopsida</taxon>
        <taxon>Poales</taxon>
        <taxon>Poaceae</taxon>
        <taxon>PACMAD clade</taxon>
        <taxon>Chloridoideae</taxon>
        <taxon>Cynodonteae</taxon>
        <taxon>Eleusininae</taxon>
        <taxon>Eleusine</taxon>
    </lineage>
</organism>
<reference evidence="2" key="2">
    <citation type="submission" date="2021-12" db="EMBL/GenBank/DDBJ databases">
        <title>Resequencing data analysis of finger millet.</title>
        <authorList>
            <person name="Hatakeyama M."/>
            <person name="Aluri S."/>
            <person name="Balachadran M.T."/>
            <person name="Sivarajan S.R."/>
            <person name="Poveda L."/>
            <person name="Shimizu-Inatsugi R."/>
            <person name="Schlapbach R."/>
            <person name="Sreeman S.M."/>
            <person name="Shimizu K.K."/>
        </authorList>
    </citation>
    <scope>NUCLEOTIDE SEQUENCE</scope>
</reference>
<comment type="caution">
    <text evidence="2">The sequence shown here is derived from an EMBL/GenBank/DDBJ whole genome shotgun (WGS) entry which is preliminary data.</text>
</comment>
<feature type="region of interest" description="Disordered" evidence="1">
    <location>
        <begin position="85"/>
        <end position="121"/>
    </location>
</feature>
<reference evidence="2" key="1">
    <citation type="journal article" date="2018" name="DNA Res.">
        <title>Multiple hybrid de novo genome assembly of finger millet, an orphan allotetraploid crop.</title>
        <authorList>
            <person name="Hatakeyama M."/>
            <person name="Aluri S."/>
            <person name="Balachadran M.T."/>
            <person name="Sivarajan S.R."/>
            <person name="Patrignani A."/>
            <person name="Gruter S."/>
            <person name="Poveda L."/>
            <person name="Shimizu-Inatsugi R."/>
            <person name="Baeten J."/>
            <person name="Francoijs K.J."/>
            <person name="Nataraja K.N."/>
            <person name="Reddy Y.A.N."/>
            <person name="Phadnis S."/>
            <person name="Ravikumar R.L."/>
            <person name="Schlapbach R."/>
            <person name="Sreeman S.M."/>
            <person name="Shimizu K.K."/>
        </authorList>
    </citation>
    <scope>NUCLEOTIDE SEQUENCE</scope>
</reference>
<dbReference type="Proteomes" id="UP001054889">
    <property type="component" value="Unassembled WGS sequence"/>
</dbReference>
<gene>
    <name evidence="2" type="primary">gb17424</name>
    <name evidence="2" type="ORF">PR202_gb17424</name>
</gene>
<proteinExistence type="predicted"/>
<protein>
    <submittedName>
        <fullName evidence="2">Uncharacterized protein</fullName>
    </submittedName>
</protein>